<evidence type="ECO:0000313" key="3">
    <source>
        <dbReference type="Proteomes" id="UP000784294"/>
    </source>
</evidence>
<dbReference type="InterPro" id="IPR001245">
    <property type="entry name" value="Ser-Thr/Tyr_kinase_cat_dom"/>
</dbReference>
<proteinExistence type="predicted"/>
<dbReference type="Gene3D" id="1.10.510.10">
    <property type="entry name" value="Transferase(Phosphotransferase) domain 1"/>
    <property type="match status" value="1"/>
</dbReference>
<dbReference type="GO" id="GO:0004672">
    <property type="term" value="F:protein kinase activity"/>
    <property type="evidence" value="ECO:0007669"/>
    <property type="project" value="InterPro"/>
</dbReference>
<organism evidence="2 3">
    <name type="scientific">Protopolystoma xenopodis</name>
    <dbReference type="NCBI Taxonomy" id="117903"/>
    <lineage>
        <taxon>Eukaryota</taxon>
        <taxon>Metazoa</taxon>
        <taxon>Spiralia</taxon>
        <taxon>Lophotrochozoa</taxon>
        <taxon>Platyhelminthes</taxon>
        <taxon>Monogenea</taxon>
        <taxon>Polyopisthocotylea</taxon>
        <taxon>Polystomatidea</taxon>
        <taxon>Polystomatidae</taxon>
        <taxon>Protopolystoma</taxon>
    </lineage>
</organism>
<sequence>MRRVRKRNYLLLSFCKNPNACLYLILSNKGWLKIEQSLVDLFAFTATVLTFVFSQSDFVHIKPLELANASLKTRFMTVLRQLREVRNENLNPVIGCFIDIASISIVFEHCPRGSLKVWLYYHNAMLSLYLPHNLARNETILMDIMRGKSSWKSEFSIHRNQCSTGYLDE</sequence>
<dbReference type="EMBL" id="CAAALY010271421">
    <property type="protein sequence ID" value="VEL41870.1"/>
    <property type="molecule type" value="Genomic_DNA"/>
</dbReference>
<comment type="caution">
    <text evidence="2">The sequence shown here is derived from an EMBL/GenBank/DDBJ whole genome shotgun (WGS) entry which is preliminary data.</text>
</comment>
<dbReference type="OrthoDB" id="60033at2759"/>
<accession>A0A3S5APB2</accession>
<keyword evidence="3" id="KW-1185">Reference proteome</keyword>
<dbReference type="Pfam" id="PF07714">
    <property type="entry name" value="PK_Tyr_Ser-Thr"/>
    <property type="match status" value="1"/>
</dbReference>
<gene>
    <name evidence="2" type="ORF">PXEA_LOCUS35310</name>
</gene>
<name>A0A3S5APB2_9PLAT</name>
<dbReference type="SUPFAM" id="SSF56112">
    <property type="entry name" value="Protein kinase-like (PK-like)"/>
    <property type="match status" value="1"/>
</dbReference>
<protein>
    <recommendedName>
        <fullName evidence="1">Serine-threonine/tyrosine-protein kinase catalytic domain-containing protein</fullName>
    </recommendedName>
</protein>
<dbReference type="Proteomes" id="UP000784294">
    <property type="component" value="Unassembled WGS sequence"/>
</dbReference>
<evidence type="ECO:0000313" key="2">
    <source>
        <dbReference type="EMBL" id="VEL41870.1"/>
    </source>
</evidence>
<dbReference type="AlphaFoldDB" id="A0A3S5APB2"/>
<feature type="domain" description="Serine-threonine/tyrosine-protein kinase catalytic" evidence="1">
    <location>
        <begin position="58"/>
        <end position="160"/>
    </location>
</feature>
<evidence type="ECO:0000259" key="1">
    <source>
        <dbReference type="Pfam" id="PF07714"/>
    </source>
</evidence>
<dbReference type="InterPro" id="IPR011009">
    <property type="entry name" value="Kinase-like_dom_sf"/>
</dbReference>
<reference evidence="2" key="1">
    <citation type="submission" date="2018-11" db="EMBL/GenBank/DDBJ databases">
        <authorList>
            <consortium name="Pathogen Informatics"/>
        </authorList>
    </citation>
    <scope>NUCLEOTIDE SEQUENCE</scope>
</reference>